<evidence type="ECO:0008006" key="3">
    <source>
        <dbReference type="Google" id="ProtNLM"/>
    </source>
</evidence>
<proteinExistence type="predicted"/>
<accession>A0ABS1M2X0</accession>
<dbReference type="Gene3D" id="3.10.129.10">
    <property type="entry name" value="Hotdog Thioesterase"/>
    <property type="match status" value="1"/>
</dbReference>
<keyword evidence="2" id="KW-1185">Reference proteome</keyword>
<sequence length="218" mass="22574">MTTLRIPSRFNGPPGSGNGGWVAGLLAELRDDAVVKVTLRRPPPLETPLRVTDGGLYDGETLVAESVPGEFLHDAPAAVAYADAASASVERQGDTPFRECFVCGDLRADGLRIQAGAVGDGVVAAAWSPDDSLPVGAPLLWAAMDCPGGFAVPEIASRPAVLGSMTATVRDTPAIGERCVVVGALHGESGRKGLTATAIYGEDGRLLGRSEQVWIRLS</sequence>
<dbReference type="Proteomes" id="UP000602198">
    <property type="component" value="Unassembled WGS sequence"/>
</dbReference>
<reference evidence="1 2" key="1">
    <citation type="submission" date="2021-01" db="EMBL/GenBank/DDBJ databases">
        <title>WGS of actinomycetes isolated from Thailand.</title>
        <authorList>
            <person name="Thawai C."/>
        </authorList>
    </citation>
    <scope>NUCLEOTIDE SEQUENCE [LARGE SCALE GENOMIC DNA]</scope>
    <source>
        <strain evidence="1 2">LPG 2</strain>
    </source>
</reference>
<dbReference type="RefSeq" id="WP_201946593.1">
    <property type="nucleotide sequence ID" value="NZ_JAERRJ010000004.1"/>
</dbReference>
<dbReference type="SUPFAM" id="SSF54637">
    <property type="entry name" value="Thioesterase/thiol ester dehydrase-isomerase"/>
    <property type="match status" value="1"/>
</dbReference>
<organism evidence="1 2">
    <name type="scientific">Nocardia acididurans</name>
    <dbReference type="NCBI Taxonomy" id="2802282"/>
    <lineage>
        <taxon>Bacteria</taxon>
        <taxon>Bacillati</taxon>
        <taxon>Actinomycetota</taxon>
        <taxon>Actinomycetes</taxon>
        <taxon>Mycobacteriales</taxon>
        <taxon>Nocardiaceae</taxon>
        <taxon>Nocardia</taxon>
    </lineage>
</organism>
<name>A0ABS1M2X0_9NOCA</name>
<gene>
    <name evidence="1" type="ORF">JK358_11440</name>
</gene>
<evidence type="ECO:0000313" key="2">
    <source>
        <dbReference type="Proteomes" id="UP000602198"/>
    </source>
</evidence>
<dbReference type="InterPro" id="IPR029069">
    <property type="entry name" value="HotDog_dom_sf"/>
</dbReference>
<comment type="caution">
    <text evidence="1">The sequence shown here is derived from an EMBL/GenBank/DDBJ whole genome shotgun (WGS) entry which is preliminary data.</text>
</comment>
<protein>
    <recommendedName>
        <fullName evidence="3">Thioesterase family protein</fullName>
    </recommendedName>
</protein>
<dbReference type="EMBL" id="JAERRJ010000004">
    <property type="protein sequence ID" value="MBL1075007.1"/>
    <property type="molecule type" value="Genomic_DNA"/>
</dbReference>
<evidence type="ECO:0000313" key="1">
    <source>
        <dbReference type="EMBL" id="MBL1075007.1"/>
    </source>
</evidence>